<comment type="caution">
    <text evidence="2">The sequence shown here is derived from an EMBL/GenBank/DDBJ whole genome shotgun (WGS) entry which is preliminary data.</text>
</comment>
<feature type="domain" description="SET" evidence="1">
    <location>
        <begin position="1068"/>
        <end position="1217"/>
    </location>
</feature>
<dbReference type="PROSITE" id="PS50280">
    <property type="entry name" value="SET"/>
    <property type="match status" value="1"/>
</dbReference>
<gene>
    <name evidence="2" type="ORF">HX829_16175</name>
</gene>
<accession>A0A7Y8BLW5</accession>
<dbReference type="SUPFAM" id="SSF82199">
    <property type="entry name" value="SET domain"/>
    <property type="match status" value="1"/>
</dbReference>
<dbReference type="InterPro" id="IPR046673">
    <property type="entry name" value="ToxA_N"/>
</dbReference>
<reference evidence="2 3" key="1">
    <citation type="submission" date="2020-04" db="EMBL/GenBank/DDBJ databases">
        <title>Molecular characterization of pseudomonads from Agaricus bisporus reveal novel blotch 2 pathogens in Western Europe.</title>
        <authorList>
            <person name="Taparia T."/>
            <person name="Krijger M."/>
            <person name="Haynes E."/>
            <person name="Elpinstone J.G."/>
            <person name="Noble R."/>
            <person name="Van Der Wolf J."/>
        </authorList>
    </citation>
    <scope>NUCLEOTIDE SEQUENCE [LARGE SCALE GENOMIC DNA]</scope>
    <source>
        <strain evidence="2 3">F1001</strain>
    </source>
</reference>
<evidence type="ECO:0000313" key="2">
    <source>
        <dbReference type="EMBL" id="NWB48028.1"/>
    </source>
</evidence>
<dbReference type="AlphaFoldDB" id="A0A7Y8BLW5"/>
<organism evidence="2 3">
    <name type="scientific">Pseudomonas gingeri</name>
    <dbReference type="NCBI Taxonomy" id="117681"/>
    <lineage>
        <taxon>Bacteria</taxon>
        <taxon>Pseudomonadati</taxon>
        <taxon>Pseudomonadota</taxon>
        <taxon>Gammaproteobacteria</taxon>
        <taxon>Pseudomonadales</taxon>
        <taxon>Pseudomonadaceae</taxon>
        <taxon>Pseudomonas</taxon>
    </lineage>
</organism>
<name>A0A7Y8BLW5_9PSED</name>
<dbReference type="EMBL" id="JACAPU010000018">
    <property type="protein sequence ID" value="NWB48028.1"/>
    <property type="molecule type" value="Genomic_DNA"/>
</dbReference>
<evidence type="ECO:0000259" key="1">
    <source>
        <dbReference type="PROSITE" id="PS50280"/>
    </source>
</evidence>
<sequence>MTPSSPPIPNEQSHFEVIKNHLPTWLLEAPREQREALRQSMLASCNSRHEVRQMMATLQSPAQFVKPLLEHAITVNFQLTLDVEQATFVHEHKNDYFFGLISVQGTTTEQTLLSAALHNFDESLTSAEAFGASSGIYLTPGARDGKTPIKPEEFALVCRNLDFGSLYQIHLRSILAVPTQPEGAVDGTTQDALIKSYKDAFAVAIHLAILQQEISIASHRVLLDVLNDRYVVRYGTRPCSQLEFLGMDVSEVLVIGLDAEDGTSPCIVYIPQDPILPLARYGSIKDFEDELNRRLLSPGYRQFFSRFLPVSHQGKLLDQMIRRALRQKWAPKTGPLPWPNPVFLALHPIKGNVFKSLRDQRVRQIERHGREVVVPTADIDTQARQELREAYAKAGLSALLLAASFIPVIGDVLLIFTGAQLIKEAYQGFDAWRRDEKVEALNYLMDVAEQVAFMGASAGAVKAGRFVNSLLPVKLSSNRLALWKADLSPYRQSLELPETLLPDEQGLYHYQGKHYLSLDEQLYEVGTVGAPPEWSIRHPEDPWAYSPPLLQNGSGAWRTLHEQPQDWSDLKRLRRLGPLAAGTPPEDLAPILHASASDSQLLLELHRENQSPPAQLIDTLKRFQLDRQIQHQRLLGSPPDHDGAAPALAADPHTSARFEDLYQKSEHVEGPLPEQIRQDFPDLPKSYVQAMAKSINPAESQQILNQKSLLPYLKDEAELSMKNVDTARIHEGLYLHTTLNPASDQLVFQTLEALPGWSGNVRLELYADTLAGQPIASVGNDTATTVRRLLREGSGYQVYAADGEQILAPSDLYSAIGQALPAVELDNLGLSGPNRNSALKQSLIHTITQLNASPPLVRRIPPAPTSLPYRTGLALDTHFALETPPGNLETVGDGLYRGALSRHYIQEEERYYQVESSDLGWKLIDARSPFRCYRPVLQRRDGHWEINTGIGLKGGAPGLGNSKIQLVDSETTMVSALEYVKPEPFTREDLQRMKAIKSYQRQPNRMGEYDRVNNGRYPLRDLSGNPLRIRKIQRMSEINDSGVRYPAKEILPYLKWENHEEVAKLYEEKLLLREFTAEDAKFPQETSMIGQAMVVARKPLKAGEAIGVYGGNFIPFHVSNARRDPFVIDVMPGPLPTRPTWDRLVLTGDNIISRINSIFEYEGRLPVRQASSGYNVEGATFPVDVEIAEGRLEPFLLSGFFTTRDIPADEELRWNYGYTEAGIRITFAEPETLLETVTPAPGQLPAIRE</sequence>
<dbReference type="RefSeq" id="WP_177144544.1">
    <property type="nucleotide sequence ID" value="NZ_JACAPU010000018.1"/>
</dbReference>
<dbReference type="InterPro" id="IPR046341">
    <property type="entry name" value="SET_dom_sf"/>
</dbReference>
<dbReference type="Pfam" id="PF20178">
    <property type="entry name" value="ToxA_N"/>
    <property type="match status" value="1"/>
</dbReference>
<dbReference type="InterPro" id="IPR001214">
    <property type="entry name" value="SET_dom"/>
</dbReference>
<protein>
    <recommendedName>
        <fullName evidence="1">SET domain-containing protein</fullName>
    </recommendedName>
</protein>
<proteinExistence type="predicted"/>
<dbReference type="CDD" id="cd08161">
    <property type="entry name" value="SET"/>
    <property type="match status" value="1"/>
</dbReference>
<dbReference type="Proteomes" id="UP000582981">
    <property type="component" value="Unassembled WGS sequence"/>
</dbReference>
<evidence type="ECO:0000313" key="3">
    <source>
        <dbReference type="Proteomes" id="UP000582981"/>
    </source>
</evidence>